<comment type="caution">
    <text evidence="1">The sequence shown here is derived from an EMBL/GenBank/DDBJ whole genome shotgun (WGS) entry which is preliminary data.</text>
</comment>
<dbReference type="Proteomes" id="UP000829398">
    <property type="component" value="Chromosome 8"/>
</dbReference>
<evidence type="ECO:0000313" key="2">
    <source>
        <dbReference type="Proteomes" id="UP000829398"/>
    </source>
</evidence>
<accession>A0ACB8ILB2</accession>
<evidence type="ECO:0000313" key="1">
    <source>
        <dbReference type="EMBL" id="KAH9697100.1"/>
    </source>
</evidence>
<organism evidence="1 2">
    <name type="scientific">Citrus sinensis</name>
    <name type="common">Sweet orange</name>
    <name type="synonym">Citrus aurantium var. sinensis</name>
    <dbReference type="NCBI Taxonomy" id="2711"/>
    <lineage>
        <taxon>Eukaryota</taxon>
        <taxon>Viridiplantae</taxon>
        <taxon>Streptophyta</taxon>
        <taxon>Embryophyta</taxon>
        <taxon>Tracheophyta</taxon>
        <taxon>Spermatophyta</taxon>
        <taxon>Magnoliopsida</taxon>
        <taxon>eudicotyledons</taxon>
        <taxon>Gunneridae</taxon>
        <taxon>Pentapetalae</taxon>
        <taxon>rosids</taxon>
        <taxon>malvids</taxon>
        <taxon>Sapindales</taxon>
        <taxon>Rutaceae</taxon>
        <taxon>Aurantioideae</taxon>
        <taxon>Citrus</taxon>
    </lineage>
</organism>
<protein>
    <submittedName>
        <fullName evidence="1">Uncharacterized protein</fullName>
    </submittedName>
</protein>
<name>A0ACB8ILB2_CITSI</name>
<gene>
    <name evidence="1" type="ORF">KPL71_023474</name>
</gene>
<sequence length="118" mass="13193">MPHRNVVSWTTMILGCAQNGKSKQALSLFNEVRRGRVGLDQVALVSALSACAEIGDLKLGKWIPSYVEEKFSVGREPVLVSLNNALIHMYASCSEIEEAYGLFRKNAEEEYCFLDKHD</sequence>
<reference evidence="2" key="1">
    <citation type="journal article" date="2023" name="Hortic. Res.">
        <title>A chromosome-level phased genome enabling allele-level studies in sweet orange: a case study on citrus Huanglongbing tolerance.</title>
        <authorList>
            <person name="Wu B."/>
            <person name="Yu Q."/>
            <person name="Deng Z."/>
            <person name="Duan Y."/>
            <person name="Luo F."/>
            <person name="Gmitter F. Jr."/>
        </authorList>
    </citation>
    <scope>NUCLEOTIDE SEQUENCE [LARGE SCALE GENOMIC DNA]</scope>
    <source>
        <strain evidence="2">cv. Valencia</strain>
    </source>
</reference>
<proteinExistence type="predicted"/>
<dbReference type="EMBL" id="CM039177">
    <property type="protein sequence ID" value="KAH9697100.1"/>
    <property type="molecule type" value="Genomic_DNA"/>
</dbReference>
<keyword evidence="2" id="KW-1185">Reference proteome</keyword>